<evidence type="ECO:0000313" key="2">
    <source>
        <dbReference type="EMBL" id="KLU92326.1"/>
    </source>
</evidence>
<feature type="region of interest" description="Disordered" evidence="1">
    <location>
        <begin position="124"/>
        <end position="183"/>
    </location>
</feature>
<evidence type="ECO:0000256" key="1">
    <source>
        <dbReference type="SAM" id="MobiDB-lite"/>
    </source>
</evidence>
<accession>A0A0C4EEU1</accession>
<dbReference type="VEuPathDB" id="FungiDB:MAPG_11272"/>
<evidence type="ECO:0000313" key="4">
    <source>
        <dbReference type="Proteomes" id="UP000011715"/>
    </source>
</evidence>
<name>A0A0C4EEU1_MAGP6</name>
<evidence type="ECO:0000313" key="3">
    <source>
        <dbReference type="EnsemblFungi" id="MAPG_11272T0"/>
    </source>
</evidence>
<dbReference type="EnsemblFungi" id="MAPG_11272T0">
    <property type="protein sequence ID" value="MAPG_11272T0"/>
    <property type="gene ID" value="MAPG_11272"/>
</dbReference>
<reference evidence="2" key="3">
    <citation type="submission" date="2011-03" db="EMBL/GenBank/DDBJ databases">
        <title>Annotation of Magnaporthe poae ATCC 64411.</title>
        <authorList>
            <person name="Ma L.-J."/>
            <person name="Dead R."/>
            <person name="Young S.K."/>
            <person name="Zeng Q."/>
            <person name="Gargeya S."/>
            <person name="Fitzgerald M."/>
            <person name="Haas B."/>
            <person name="Abouelleil A."/>
            <person name="Alvarado L."/>
            <person name="Arachchi H.M."/>
            <person name="Berlin A."/>
            <person name="Brown A."/>
            <person name="Chapman S.B."/>
            <person name="Chen Z."/>
            <person name="Dunbar C."/>
            <person name="Freedman E."/>
            <person name="Gearin G."/>
            <person name="Gellesch M."/>
            <person name="Goldberg J."/>
            <person name="Griggs A."/>
            <person name="Gujja S."/>
            <person name="Heiman D."/>
            <person name="Howarth C."/>
            <person name="Larson L."/>
            <person name="Lui A."/>
            <person name="MacDonald P.J.P."/>
            <person name="Mehta T."/>
            <person name="Montmayeur A."/>
            <person name="Murphy C."/>
            <person name="Neiman D."/>
            <person name="Pearson M."/>
            <person name="Priest M."/>
            <person name="Roberts A."/>
            <person name="Saif S."/>
            <person name="Shea T."/>
            <person name="Shenoy N."/>
            <person name="Sisk P."/>
            <person name="Stolte C."/>
            <person name="Sykes S."/>
            <person name="Yandava C."/>
            <person name="Wortman J."/>
            <person name="Nusbaum C."/>
            <person name="Birren B."/>
        </authorList>
    </citation>
    <scope>NUCLEOTIDE SEQUENCE</scope>
    <source>
        <strain evidence="2">ATCC 64411</strain>
    </source>
</reference>
<organism evidence="3 4">
    <name type="scientific">Magnaporthiopsis poae (strain ATCC 64411 / 73-15)</name>
    <name type="common">Kentucky bluegrass fungus</name>
    <name type="synonym">Magnaporthe poae</name>
    <dbReference type="NCBI Taxonomy" id="644358"/>
    <lineage>
        <taxon>Eukaryota</taxon>
        <taxon>Fungi</taxon>
        <taxon>Dikarya</taxon>
        <taxon>Ascomycota</taxon>
        <taxon>Pezizomycotina</taxon>
        <taxon>Sordariomycetes</taxon>
        <taxon>Sordariomycetidae</taxon>
        <taxon>Magnaporthales</taxon>
        <taxon>Magnaporthaceae</taxon>
        <taxon>Magnaporthiopsis</taxon>
    </lineage>
</organism>
<dbReference type="EMBL" id="ADBL01002778">
    <property type="status" value="NOT_ANNOTATED_CDS"/>
    <property type="molecule type" value="Genomic_DNA"/>
</dbReference>
<dbReference type="Proteomes" id="UP000011715">
    <property type="component" value="Unassembled WGS sequence"/>
</dbReference>
<reference evidence="4" key="2">
    <citation type="submission" date="2010-05" db="EMBL/GenBank/DDBJ databases">
        <title>The genome sequence of Magnaporthe poae strain ATCC 64411.</title>
        <authorList>
            <person name="Ma L.-J."/>
            <person name="Dead R."/>
            <person name="Young S."/>
            <person name="Zeng Q."/>
            <person name="Koehrsen M."/>
            <person name="Alvarado L."/>
            <person name="Berlin A."/>
            <person name="Chapman S.B."/>
            <person name="Chen Z."/>
            <person name="Freedman E."/>
            <person name="Gellesch M."/>
            <person name="Goldberg J."/>
            <person name="Griggs A."/>
            <person name="Gujja S."/>
            <person name="Heilman E.R."/>
            <person name="Heiman D."/>
            <person name="Hepburn T."/>
            <person name="Howarth C."/>
            <person name="Jen D."/>
            <person name="Larson L."/>
            <person name="Mehta T."/>
            <person name="Neiman D."/>
            <person name="Pearson M."/>
            <person name="Roberts A."/>
            <person name="Saif S."/>
            <person name="Shea T."/>
            <person name="Shenoy N."/>
            <person name="Sisk P."/>
            <person name="Stolte C."/>
            <person name="Sykes S."/>
            <person name="Walk T."/>
            <person name="White J."/>
            <person name="Yandava C."/>
            <person name="Haas B."/>
            <person name="Nusbaum C."/>
            <person name="Birren B."/>
        </authorList>
    </citation>
    <scope>NUCLEOTIDE SEQUENCE [LARGE SCALE GENOMIC DNA]</scope>
    <source>
        <strain evidence="4">ATCC 64411 / 73-15</strain>
    </source>
</reference>
<proteinExistence type="predicted"/>
<feature type="compositionally biased region" description="Basic and acidic residues" evidence="1">
    <location>
        <begin position="173"/>
        <end position="183"/>
    </location>
</feature>
<reference evidence="3" key="5">
    <citation type="submission" date="2015-06" db="UniProtKB">
        <authorList>
            <consortium name="EnsemblFungi"/>
        </authorList>
    </citation>
    <scope>IDENTIFICATION</scope>
    <source>
        <strain evidence="3">ATCC 64411</strain>
    </source>
</reference>
<gene>
    <name evidence="2" type="ORF">MAPG_11272</name>
</gene>
<reference evidence="2" key="1">
    <citation type="submission" date="2010-05" db="EMBL/GenBank/DDBJ databases">
        <title>The Genome Sequence of Magnaporthe poae strain ATCC 64411.</title>
        <authorList>
            <consortium name="The Broad Institute Genome Sequencing Platform"/>
            <consortium name="Broad Institute Genome Sequencing Center for Infectious Disease"/>
            <person name="Ma L.-J."/>
            <person name="Dead R."/>
            <person name="Young S."/>
            <person name="Zeng Q."/>
            <person name="Koehrsen M."/>
            <person name="Alvarado L."/>
            <person name="Berlin A."/>
            <person name="Chapman S.B."/>
            <person name="Chen Z."/>
            <person name="Freedman E."/>
            <person name="Gellesch M."/>
            <person name="Goldberg J."/>
            <person name="Griggs A."/>
            <person name="Gujja S."/>
            <person name="Heilman E.R."/>
            <person name="Heiman D."/>
            <person name="Hepburn T."/>
            <person name="Howarth C."/>
            <person name="Jen D."/>
            <person name="Larson L."/>
            <person name="Mehta T."/>
            <person name="Neiman D."/>
            <person name="Pearson M."/>
            <person name="Roberts A."/>
            <person name="Saif S."/>
            <person name="Shea T."/>
            <person name="Shenoy N."/>
            <person name="Sisk P."/>
            <person name="Stolte C."/>
            <person name="Sykes S."/>
            <person name="Walk T."/>
            <person name="White J."/>
            <person name="Yandava C."/>
            <person name="Haas B."/>
            <person name="Nusbaum C."/>
            <person name="Birren B."/>
        </authorList>
    </citation>
    <scope>NUCLEOTIDE SEQUENCE</scope>
    <source>
        <strain evidence="2">ATCC 64411</strain>
    </source>
</reference>
<sequence length="183" mass="19835">MCQAVKSWTMSSVRKMKADSEVPSRSQRLVGVGETEGRRCTEPGLGDGRQHGSSCQRGVEGLCDRLEGFVTRPGAVRNEGFADAKGDGGDGQAEEVVGWRCLGGARSGKTVDFRALLVGKTQHNPTVKQAQQRAHKRQEGTTGRITSNNNTTHGLIIKEDERDEGETRNVTGNDDRTEKTHTA</sequence>
<protein>
    <submittedName>
        <fullName evidence="2 3">Uncharacterized protein</fullName>
    </submittedName>
</protein>
<feature type="compositionally biased region" description="Polar residues" evidence="1">
    <location>
        <begin position="140"/>
        <end position="153"/>
    </location>
</feature>
<dbReference type="EMBL" id="GL876980">
    <property type="protein sequence ID" value="KLU92326.1"/>
    <property type="molecule type" value="Genomic_DNA"/>
</dbReference>
<reference evidence="3" key="4">
    <citation type="journal article" date="2015" name="G3 (Bethesda)">
        <title>Genome sequences of three phytopathogenic species of the Magnaporthaceae family of fungi.</title>
        <authorList>
            <person name="Okagaki L.H."/>
            <person name="Nunes C.C."/>
            <person name="Sailsbery J."/>
            <person name="Clay B."/>
            <person name="Brown D."/>
            <person name="John T."/>
            <person name="Oh Y."/>
            <person name="Young N."/>
            <person name="Fitzgerald M."/>
            <person name="Haas B.J."/>
            <person name="Zeng Q."/>
            <person name="Young S."/>
            <person name="Adiconis X."/>
            <person name="Fan L."/>
            <person name="Levin J.Z."/>
            <person name="Mitchell T.K."/>
            <person name="Okubara P.A."/>
            <person name="Farman M.L."/>
            <person name="Kohn L.M."/>
            <person name="Birren B."/>
            <person name="Ma L.-J."/>
            <person name="Dean R.A."/>
        </authorList>
    </citation>
    <scope>NUCLEOTIDE SEQUENCE</scope>
    <source>
        <strain evidence="3">ATCC 64411 / 73-15</strain>
    </source>
</reference>
<keyword evidence="4" id="KW-1185">Reference proteome</keyword>
<dbReference type="AlphaFoldDB" id="A0A0C4EEU1"/>
<feature type="region of interest" description="Disordered" evidence="1">
    <location>
        <begin position="16"/>
        <end position="54"/>
    </location>
</feature>